<dbReference type="Gene3D" id="3.20.20.80">
    <property type="entry name" value="Glycosidases"/>
    <property type="match status" value="1"/>
</dbReference>
<accession>A0ABS9UXH5</accession>
<reference evidence="8" key="1">
    <citation type="submission" date="2022-03" db="EMBL/GenBank/DDBJ databases">
        <title>De novo assembled genomes of Belliella spp. (Cyclobacteriaceae) strains.</title>
        <authorList>
            <person name="Szabo A."/>
            <person name="Korponai K."/>
            <person name="Felfoldi T."/>
        </authorList>
    </citation>
    <scope>NUCLEOTIDE SEQUENCE</scope>
    <source>
        <strain evidence="8">DSM 111904</strain>
    </source>
</reference>
<dbReference type="EMBL" id="JAKZGP010000008">
    <property type="protein sequence ID" value="MCH7408814.1"/>
    <property type="molecule type" value="Genomic_DNA"/>
</dbReference>
<evidence type="ECO:0000256" key="5">
    <source>
        <dbReference type="SAM" id="SignalP"/>
    </source>
</evidence>
<evidence type="ECO:0000256" key="2">
    <source>
        <dbReference type="ARBA" id="ARBA00022729"/>
    </source>
</evidence>
<dbReference type="InterPro" id="IPR033453">
    <property type="entry name" value="Glyco_hydro_30_TIM-barrel"/>
</dbReference>
<proteinExistence type="inferred from homology"/>
<organism evidence="8 9">
    <name type="scientific">Belliella filtrata</name>
    <dbReference type="NCBI Taxonomy" id="2923435"/>
    <lineage>
        <taxon>Bacteria</taxon>
        <taxon>Pseudomonadati</taxon>
        <taxon>Bacteroidota</taxon>
        <taxon>Cytophagia</taxon>
        <taxon>Cytophagales</taxon>
        <taxon>Cyclobacteriaceae</taxon>
        <taxon>Belliella</taxon>
    </lineage>
</organism>
<sequence length="488" mass="54270">MMTLRKLTAKLSLGLTLALYFSCTGDEQPTFEPPKQSTEIGKAHLWLTTGDRSKLLTRESDLSVTESKETQLPTISISPQDKMQEIEGFGAALTGSSAYLMNQRMSSSQRQQLIRELFDPEQGIGISYLRMTVGASDFSLSDYTYNDLAAGESDYSLNRFSIAKDKEDVVPVFKQILQAYPNISIMGSPWSPPAWMKTNGSLIGGRLKVEAYEVYAEYFVKYIKAFEEEQIPIKAITVQNEPLHFTAGYPCMEMTASEQQVFIRDHLGPKFASENLNTKIILYDHNWDNTTYPISIMNDPQTKSFVSGSAFHGYGGQVGAMSLVHQAHPDMGLYFTEISGGEWSTNFSDNLQWNISNIFIGATANWSKNVLMWNLALDQNFGPKNNGCQDCRGVVTINSGTGAVTKNVEYYSIGHFAKFVSPGSFRIKSETQGNMNGINQVAFETPSGDKVLVIANDLSTSKEIVVKESSKEIQYNIPSKSVITLIWK</sequence>
<feature type="signal peptide" evidence="5">
    <location>
        <begin position="1"/>
        <end position="25"/>
    </location>
</feature>
<dbReference type="InterPro" id="IPR001139">
    <property type="entry name" value="Glyco_hydro_30"/>
</dbReference>
<dbReference type="PANTHER" id="PTHR11069">
    <property type="entry name" value="GLUCOSYLCERAMIDASE"/>
    <property type="match status" value="1"/>
</dbReference>
<feature type="chain" id="PRO_5047449941" evidence="5">
    <location>
        <begin position="26"/>
        <end position="488"/>
    </location>
</feature>
<comment type="caution">
    <text evidence="8">The sequence shown here is derived from an EMBL/GenBank/DDBJ whole genome shotgun (WGS) entry which is preliminary data.</text>
</comment>
<keyword evidence="3 4" id="KW-0378">Hydrolase</keyword>
<protein>
    <submittedName>
        <fullName evidence="8">Glucan endo-1,6-beta-glucosidase</fullName>
    </submittedName>
</protein>
<gene>
    <name evidence="8" type="ORF">MM239_05360</name>
</gene>
<evidence type="ECO:0000313" key="8">
    <source>
        <dbReference type="EMBL" id="MCH7408814.1"/>
    </source>
</evidence>
<name>A0ABS9UXH5_9BACT</name>
<dbReference type="Pfam" id="PF17189">
    <property type="entry name" value="Glyco_hydro_30C"/>
    <property type="match status" value="1"/>
</dbReference>
<evidence type="ECO:0000259" key="6">
    <source>
        <dbReference type="Pfam" id="PF02055"/>
    </source>
</evidence>
<dbReference type="Proteomes" id="UP001165489">
    <property type="component" value="Unassembled WGS sequence"/>
</dbReference>
<dbReference type="InterPro" id="IPR033452">
    <property type="entry name" value="GH30_C"/>
</dbReference>
<dbReference type="Gene3D" id="2.60.40.1180">
    <property type="entry name" value="Golgi alpha-mannosidase II"/>
    <property type="match status" value="1"/>
</dbReference>
<evidence type="ECO:0000256" key="4">
    <source>
        <dbReference type="RuleBase" id="RU361188"/>
    </source>
</evidence>
<evidence type="ECO:0000259" key="7">
    <source>
        <dbReference type="Pfam" id="PF17189"/>
    </source>
</evidence>
<evidence type="ECO:0000256" key="3">
    <source>
        <dbReference type="ARBA" id="ARBA00022801"/>
    </source>
</evidence>
<dbReference type="InterPro" id="IPR013780">
    <property type="entry name" value="Glyco_hydro_b"/>
</dbReference>
<keyword evidence="2 5" id="KW-0732">Signal</keyword>
<evidence type="ECO:0000256" key="1">
    <source>
        <dbReference type="ARBA" id="ARBA00005382"/>
    </source>
</evidence>
<feature type="domain" description="Glycosyl hydrolase family 30 TIM-barrel" evidence="6">
    <location>
        <begin position="86"/>
        <end position="420"/>
    </location>
</feature>
<evidence type="ECO:0000313" key="9">
    <source>
        <dbReference type="Proteomes" id="UP001165489"/>
    </source>
</evidence>
<comment type="similarity">
    <text evidence="1 4">Belongs to the glycosyl hydrolase 30 family.</text>
</comment>
<keyword evidence="9" id="KW-1185">Reference proteome</keyword>
<dbReference type="RefSeq" id="WP_241347176.1">
    <property type="nucleotide sequence ID" value="NZ_JAKZGP010000008.1"/>
</dbReference>
<keyword evidence="4" id="KW-0326">Glycosidase</keyword>
<dbReference type="PANTHER" id="PTHR11069:SF23">
    <property type="entry name" value="LYSOSOMAL ACID GLUCOSYLCERAMIDASE"/>
    <property type="match status" value="1"/>
</dbReference>
<dbReference type="SUPFAM" id="SSF51445">
    <property type="entry name" value="(Trans)glycosidases"/>
    <property type="match status" value="1"/>
</dbReference>
<dbReference type="InterPro" id="IPR017853">
    <property type="entry name" value="GH"/>
</dbReference>
<feature type="domain" description="Glycosyl hydrolase family 30 beta sandwich" evidence="7">
    <location>
        <begin position="423"/>
        <end position="485"/>
    </location>
</feature>
<dbReference type="Pfam" id="PF02055">
    <property type="entry name" value="Glyco_hydro_30"/>
    <property type="match status" value="1"/>
</dbReference>